<evidence type="ECO:0000256" key="1">
    <source>
        <dbReference type="SAM" id="MobiDB-lite"/>
    </source>
</evidence>
<accession>A0ABN9SBE3</accession>
<evidence type="ECO:0000313" key="2">
    <source>
        <dbReference type="EMBL" id="CAK0827698.1"/>
    </source>
</evidence>
<dbReference type="EMBL" id="CAUYUJ010009795">
    <property type="protein sequence ID" value="CAK0827698.1"/>
    <property type="molecule type" value="Genomic_DNA"/>
</dbReference>
<protein>
    <submittedName>
        <fullName evidence="2">Uncharacterized protein</fullName>
    </submittedName>
</protein>
<feature type="region of interest" description="Disordered" evidence="1">
    <location>
        <begin position="61"/>
        <end position="83"/>
    </location>
</feature>
<comment type="caution">
    <text evidence="2">The sequence shown here is derived from an EMBL/GenBank/DDBJ whole genome shotgun (WGS) entry which is preliminary data.</text>
</comment>
<proteinExistence type="predicted"/>
<gene>
    <name evidence="2" type="ORF">PCOR1329_LOCUS27168</name>
</gene>
<dbReference type="Proteomes" id="UP001189429">
    <property type="component" value="Unassembled WGS sequence"/>
</dbReference>
<evidence type="ECO:0000313" key="3">
    <source>
        <dbReference type="Proteomes" id="UP001189429"/>
    </source>
</evidence>
<name>A0ABN9SBE3_9DINO</name>
<reference evidence="2" key="1">
    <citation type="submission" date="2023-10" db="EMBL/GenBank/DDBJ databases">
        <authorList>
            <person name="Chen Y."/>
            <person name="Shah S."/>
            <person name="Dougan E. K."/>
            <person name="Thang M."/>
            <person name="Chan C."/>
        </authorList>
    </citation>
    <scope>NUCLEOTIDE SEQUENCE [LARGE SCALE GENOMIC DNA]</scope>
</reference>
<feature type="non-terminal residue" evidence="2">
    <location>
        <position position="1"/>
    </location>
</feature>
<sequence length="83" mass="8787">ELCRSGTASDRPLRVTRASRQGLQANVEHCLQSAAGSSADARFRPLLRDGHGLLSALLAPAEDPSAVRSSRPRGPVGGRSVRR</sequence>
<keyword evidence="3" id="KW-1185">Reference proteome</keyword>
<organism evidence="2 3">
    <name type="scientific">Prorocentrum cordatum</name>
    <dbReference type="NCBI Taxonomy" id="2364126"/>
    <lineage>
        <taxon>Eukaryota</taxon>
        <taxon>Sar</taxon>
        <taxon>Alveolata</taxon>
        <taxon>Dinophyceae</taxon>
        <taxon>Prorocentrales</taxon>
        <taxon>Prorocentraceae</taxon>
        <taxon>Prorocentrum</taxon>
    </lineage>
</organism>